<gene>
    <name evidence="2" type="ORF">SAMN05444320_10850</name>
</gene>
<sequence>MADADAELVAAWRYPDEHAFHDPGADADGRAALLDPDARGDAFWAVDSGSAGLVGYYSFARDHGDLEINLGLRPDLTGHGLGAAFLAAGLDFARDHFAPTRFVVWVATFDARAITVSERAGFRHGRVRTRAARGTEWEFLEMTRPA</sequence>
<keyword evidence="3" id="KW-1185">Reference proteome</keyword>
<dbReference type="Pfam" id="PF13302">
    <property type="entry name" value="Acetyltransf_3"/>
    <property type="match status" value="1"/>
</dbReference>
<dbReference type="PROSITE" id="PS51186">
    <property type="entry name" value="GNAT"/>
    <property type="match status" value="1"/>
</dbReference>
<keyword evidence="2" id="KW-0808">Transferase</keyword>
<evidence type="ECO:0000313" key="3">
    <source>
        <dbReference type="Proteomes" id="UP000184501"/>
    </source>
</evidence>
<dbReference type="AlphaFoldDB" id="A0A1M5IYC4"/>
<dbReference type="Gene3D" id="3.40.630.30">
    <property type="match status" value="1"/>
</dbReference>
<dbReference type="InterPro" id="IPR000182">
    <property type="entry name" value="GNAT_dom"/>
</dbReference>
<reference evidence="2 3" key="1">
    <citation type="submission" date="2016-11" db="EMBL/GenBank/DDBJ databases">
        <authorList>
            <person name="Jaros S."/>
            <person name="Januszkiewicz K."/>
            <person name="Wedrychowicz H."/>
        </authorList>
    </citation>
    <scope>NUCLEOTIDE SEQUENCE [LARGE SCALE GENOMIC DNA]</scope>
    <source>
        <strain evidence="2 3">DSM 44523</strain>
    </source>
</reference>
<evidence type="ECO:0000259" key="1">
    <source>
        <dbReference type="PROSITE" id="PS51186"/>
    </source>
</evidence>
<dbReference type="STRING" id="2017.SAMN05444320_10850"/>
<accession>A0A1M5IYC4</accession>
<protein>
    <submittedName>
        <fullName evidence="2">Ribosomal-protein-alanine N-acetyltransferase</fullName>
    </submittedName>
</protein>
<evidence type="ECO:0000313" key="2">
    <source>
        <dbReference type="EMBL" id="SHG33135.1"/>
    </source>
</evidence>
<dbReference type="Proteomes" id="UP000184501">
    <property type="component" value="Unassembled WGS sequence"/>
</dbReference>
<dbReference type="InterPro" id="IPR016181">
    <property type="entry name" value="Acyl_CoA_acyltransferase"/>
</dbReference>
<proteinExistence type="predicted"/>
<feature type="domain" description="N-acetyltransferase" evidence="1">
    <location>
        <begin position="1"/>
        <end position="146"/>
    </location>
</feature>
<name>A0A1M5IYC4_STRHI</name>
<dbReference type="SUPFAM" id="SSF55729">
    <property type="entry name" value="Acyl-CoA N-acyltransferases (Nat)"/>
    <property type="match status" value="1"/>
</dbReference>
<dbReference type="EMBL" id="FQVN01000008">
    <property type="protein sequence ID" value="SHG33135.1"/>
    <property type="molecule type" value="Genomic_DNA"/>
</dbReference>
<organism evidence="2 3">
    <name type="scientific">Streptoalloteichus hindustanus</name>
    <dbReference type="NCBI Taxonomy" id="2017"/>
    <lineage>
        <taxon>Bacteria</taxon>
        <taxon>Bacillati</taxon>
        <taxon>Actinomycetota</taxon>
        <taxon>Actinomycetes</taxon>
        <taxon>Pseudonocardiales</taxon>
        <taxon>Pseudonocardiaceae</taxon>
        <taxon>Streptoalloteichus</taxon>
    </lineage>
</organism>
<dbReference type="GO" id="GO:0016747">
    <property type="term" value="F:acyltransferase activity, transferring groups other than amino-acyl groups"/>
    <property type="evidence" value="ECO:0007669"/>
    <property type="project" value="InterPro"/>
</dbReference>